<protein>
    <submittedName>
        <fullName evidence="1">Uncharacterized protein</fullName>
    </submittedName>
</protein>
<dbReference type="EMBL" id="CAJOBC010004486">
    <property type="protein sequence ID" value="CAF3829726.1"/>
    <property type="molecule type" value="Genomic_DNA"/>
</dbReference>
<sequence>MRASHPTSIYFILVQDDHIMRVPGRNVLLAEPARIYSDVFPISARCGYTAWSLSGHSFVGRCREDSDRALSISLSERCTFYVRDTSNRGPLLSHASRTRQLGYLDEEHYWLGDDDHDLNFRAYTTHR</sequence>
<organism evidence="1 3">
    <name type="scientific">Didymodactylos carnosus</name>
    <dbReference type="NCBI Taxonomy" id="1234261"/>
    <lineage>
        <taxon>Eukaryota</taxon>
        <taxon>Metazoa</taxon>
        <taxon>Spiralia</taxon>
        <taxon>Gnathifera</taxon>
        <taxon>Rotifera</taxon>
        <taxon>Eurotatoria</taxon>
        <taxon>Bdelloidea</taxon>
        <taxon>Philodinida</taxon>
        <taxon>Philodinidae</taxon>
        <taxon>Didymodactylos</taxon>
    </lineage>
</organism>
<name>A0A814L8Y0_9BILA</name>
<dbReference type="Proteomes" id="UP000681722">
    <property type="component" value="Unassembled WGS sequence"/>
</dbReference>
<dbReference type="EMBL" id="CAJNOQ010004486">
    <property type="protein sequence ID" value="CAF1061455.1"/>
    <property type="molecule type" value="Genomic_DNA"/>
</dbReference>
<dbReference type="Proteomes" id="UP000663829">
    <property type="component" value="Unassembled WGS sequence"/>
</dbReference>
<dbReference type="AlphaFoldDB" id="A0A814L8Y0"/>
<evidence type="ECO:0000313" key="1">
    <source>
        <dbReference type="EMBL" id="CAF1061455.1"/>
    </source>
</evidence>
<gene>
    <name evidence="1" type="ORF">GPM918_LOCUS16801</name>
    <name evidence="2" type="ORF">SRO942_LOCUS16800</name>
</gene>
<proteinExistence type="predicted"/>
<keyword evidence="3" id="KW-1185">Reference proteome</keyword>
<dbReference type="OrthoDB" id="10636683at2759"/>
<reference evidence="1" key="1">
    <citation type="submission" date="2021-02" db="EMBL/GenBank/DDBJ databases">
        <authorList>
            <person name="Nowell W R."/>
        </authorList>
    </citation>
    <scope>NUCLEOTIDE SEQUENCE</scope>
</reference>
<accession>A0A814L8Y0</accession>
<evidence type="ECO:0000313" key="3">
    <source>
        <dbReference type="Proteomes" id="UP000663829"/>
    </source>
</evidence>
<evidence type="ECO:0000313" key="2">
    <source>
        <dbReference type="EMBL" id="CAF3829726.1"/>
    </source>
</evidence>
<comment type="caution">
    <text evidence="1">The sequence shown here is derived from an EMBL/GenBank/DDBJ whole genome shotgun (WGS) entry which is preliminary data.</text>
</comment>